<keyword evidence="3" id="KW-1185">Reference proteome</keyword>
<name>A0A367YWZ9_9ACTN</name>
<keyword evidence="1" id="KW-0812">Transmembrane</keyword>
<proteinExistence type="predicted"/>
<feature type="transmembrane region" description="Helical" evidence="1">
    <location>
        <begin position="278"/>
        <end position="300"/>
    </location>
</feature>
<protein>
    <submittedName>
        <fullName evidence="2">Uncharacterized protein</fullName>
    </submittedName>
</protein>
<evidence type="ECO:0000313" key="2">
    <source>
        <dbReference type="EMBL" id="RCK70348.1"/>
    </source>
</evidence>
<keyword evidence="1" id="KW-1133">Transmembrane helix</keyword>
<organism evidence="2 3">
    <name type="scientific">Desertihabitans brevis</name>
    <dbReference type="NCBI Taxonomy" id="2268447"/>
    <lineage>
        <taxon>Bacteria</taxon>
        <taxon>Bacillati</taxon>
        <taxon>Actinomycetota</taxon>
        <taxon>Actinomycetes</taxon>
        <taxon>Propionibacteriales</taxon>
        <taxon>Propionibacteriaceae</taxon>
        <taxon>Desertihabitans</taxon>
    </lineage>
</organism>
<evidence type="ECO:0000256" key="1">
    <source>
        <dbReference type="SAM" id="Phobius"/>
    </source>
</evidence>
<dbReference type="AlphaFoldDB" id="A0A367YWZ9"/>
<feature type="transmembrane region" description="Helical" evidence="1">
    <location>
        <begin position="64"/>
        <end position="85"/>
    </location>
</feature>
<feature type="transmembrane region" description="Helical" evidence="1">
    <location>
        <begin position="164"/>
        <end position="183"/>
    </location>
</feature>
<reference evidence="2 3" key="1">
    <citation type="submission" date="2018-07" db="EMBL/GenBank/DDBJ databases">
        <title>Desertimonas flava gen. nov. sp. nov.</title>
        <authorList>
            <person name="Liu S."/>
        </authorList>
    </citation>
    <scope>NUCLEOTIDE SEQUENCE [LARGE SCALE GENOMIC DNA]</scope>
    <source>
        <strain evidence="2 3">16Sb5-5</strain>
    </source>
</reference>
<gene>
    <name evidence="2" type="ORF">DT076_06770</name>
</gene>
<accession>A0A367YWZ9</accession>
<feature type="transmembrane region" description="Helical" evidence="1">
    <location>
        <begin position="114"/>
        <end position="132"/>
    </location>
</feature>
<sequence length="649" mass="70121">MRSDMTTVSSMLSEAVRLAARSGQLWWRLWPQLIGLMLLGWLAYQVSTWVTVTQGIARPYLVVPLFATGLVGMLAATVIGLRMVATQLGVRELVRGAEPDAEDDDERDTSLTSLLVLTLLPFLAVYAAFGYVDDLATALVVRNAAVRGPFENILVGLNPLNSRTATVVTIGALVGLYVLRRVLDTLHDRTRVRLFGLLTAFVEACFLLLFLLSGFRLVEQANLWLSDRRLMSWWDAAMADLAAGFSVFRIDLPDVLLTVGTFVGEVVWPVFWNGLTEPIAWLAMAALVFGAKVVSVADLWRKGEPLAAQLPGARQTRLVRRLETAGSSSRLRTVALQVQEAFLGDIDDKYLPTWQSLRLVLRAGIVFLGGYVIVSSVLSLSFEVLDLAMYSVIGGQSGDVWARIDPFLDLVDRVLHQSLRVVLLAVAFTRALSLFAGQAAGAEQLPGAQPAGPRRVAGWRSQLGQAAVALLLCLGLAGATVGIQQVEDSRRLSAEVGERAELMGRQVSVGEPRYGQVLVDISYSEPTELDTTPLVFVALPVDLAIEGERPVGNLTVTLVNGDRSYPAMTNDLLPGESGVVSSIEMVYEVDPADLDGLHAELGVGAFITGFSDVVVVDLGLDRAAAERVVAEAAGRELSVSSQSTTRPIR</sequence>
<evidence type="ECO:0000313" key="3">
    <source>
        <dbReference type="Proteomes" id="UP000252770"/>
    </source>
</evidence>
<keyword evidence="1" id="KW-0472">Membrane</keyword>
<feature type="transmembrane region" description="Helical" evidence="1">
    <location>
        <begin position="359"/>
        <end position="382"/>
    </location>
</feature>
<comment type="caution">
    <text evidence="2">The sequence shown here is derived from an EMBL/GenBank/DDBJ whole genome shotgun (WGS) entry which is preliminary data.</text>
</comment>
<feature type="transmembrane region" description="Helical" evidence="1">
    <location>
        <begin position="195"/>
        <end position="218"/>
    </location>
</feature>
<dbReference type="Proteomes" id="UP000252770">
    <property type="component" value="Unassembled WGS sequence"/>
</dbReference>
<dbReference type="EMBL" id="QOUI01000003">
    <property type="protein sequence ID" value="RCK70348.1"/>
    <property type="molecule type" value="Genomic_DNA"/>
</dbReference>
<feature type="transmembrane region" description="Helical" evidence="1">
    <location>
        <begin position="25"/>
        <end position="44"/>
    </location>
</feature>